<evidence type="ECO:0000313" key="1">
    <source>
        <dbReference type="EMBL" id="AKF10336.1"/>
    </source>
</evidence>
<dbReference type="AlphaFoldDB" id="A0A0F6W8U3"/>
<reference evidence="1 2" key="1">
    <citation type="submission" date="2015-03" db="EMBL/GenBank/DDBJ databases">
        <title>Genome assembly of Sandaracinus amylolyticus DSM 53668.</title>
        <authorList>
            <person name="Sharma G."/>
            <person name="Subramanian S."/>
        </authorList>
    </citation>
    <scope>NUCLEOTIDE SEQUENCE [LARGE SCALE GENOMIC DNA]</scope>
    <source>
        <strain evidence="1 2">DSM 53668</strain>
    </source>
</reference>
<dbReference type="EMBL" id="CP011125">
    <property type="protein sequence ID" value="AKF10336.1"/>
    <property type="molecule type" value="Genomic_DNA"/>
</dbReference>
<organism evidence="1 2">
    <name type="scientific">Sandaracinus amylolyticus</name>
    <dbReference type="NCBI Taxonomy" id="927083"/>
    <lineage>
        <taxon>Bacteria</taxon>
        <taxon>Pseudomonadati</taxon>
        <taxon>Myxococcota</taxon>
        <taxon>Polyangia</taxon>
        <taxon>Polyangiales</taxon>
        <taxon>Sandaracinaceae</taxon>
        <taxon>Sandaracinus</taxon>
    </lineage>
</organism>
<protein>
    <submittedName>
        <fullName evidence="1">Uncharacterized protein</fullName>
    </submittedName>
</protein>
<accession>A0A0F6W8U3</accession>
<evidence type="ECO:0000313" key="2">
    <source>
        <dbReference type="Proteomes" id="UP000034883"/>
    </source>
</evidence>
<dbReference type="KEGG" id="samy:DB32_007485"/>
<gene>
    <name evidence="1" type="ORF">DB32_007485</name>
</gene>
<sequence length="221" mass="23374">MPKAWTNEVVARSLGVALCAGCAAQPSSPPATVVTHGGEQARATAPALIEVDESALAALPEVTAPGPTTVAAPTPDATPAPIEAAEVDADVEEDATALACPSDVAGLEARAVTTARGAALVLRTSEPEQVDELRRRVRELASALDEERRERATITHTPRFAASGAMHETHEVRLHDVARGVRMELIAREGDAAARRELRDELRDDARVLGEGRCPLRFQTT</sequence>
<proteinExistence type="predicted"/>
<name>A0A0F6W8U3_9BACT</name>
<dbReference type="RefSeq" id="WP_053237308.1">
    <property type="nucleotide sequence ID" value="NZ_CP011125.1"/>
</dbReference>
<dbReference type="Proteomes" id="UP000034883">
    <property type="component" value="Chromosome"/>
</dbReference>
<keyword evidence="2" id="KW-1185">Reference proteome</keyword>